<organism evidence="1 2">
    <name type="scientific">Protopolystoma xenopodis</name>
    <dbReference type="NCBI Taxonomy" id="117903"/>
    <lineage>
        <taxon>Eukaryota</taxon>
        <taxon>Metazoa</taxon>
        <taxon>Spiralia</taxon>
        <taxon>Lophotrochozoa</taxon>
        <taxon>Platyhelminthes</taxon>
        <taxon>Monogenea</taxon>
        <taxon>Polyopisthocotylea</taxon>
        <taxon>Polystomatidea</taxon>
        <taxon>Polystomatidae</taxon>
        <taxon>Protopolystoma</taxon>
    </lineage>
</organism>
<dbReference type="EMBL" id="CAAALY010057434">
    <property type="protein sequence ID" value="VEL22616.1"/>
    <property type="molecule type" value="Genomic_DNA"/>
</dbReference>
<gene>
    <name evidence="1" type="ORF">PXEA_LOCUS16056</name>
</gene>
<keyword evidence="2" id="KW-1185">Reference proteome</keyword>
<dbReference type="AlphaFoldDB" id="A0A448WX90"/>
<evidence type="ECO:0000313" key="2">
    <source>
        <dbReference type="Proteomes" id="UP000784294"/>
    </source>
</evidence>
<sequence length="230" mass="25075">MSNDSWVLTATYCGKSKRPEVGNFSVKSHEHRPPRQSECGSAVVELGIELTEDTSTASSSGGKPTATVKSTTEAIISEDDDTICDLLKVAALGEDLETAEEAISALSEDSIFVPSERPVFSWPASEVASTTSSCEATAKTETERAAFRQSRCSRTDSELSSSVHRMIHCTGRADNNANLFNPIPRELFPISQDQFVSLLTVNLFKSTFTFFLHDLLKRVFLVSLRATGDL</sequence>
<reference evidence="1" key="1">
    <citation type="submission" date="2018-11" db="EMBL/GenBank/DDBJ databases">
        <authorList>
            <consortium name="Pathogen Informatics"/>
        </authorList>
    </citation>
    <scope>NUCLEOTIDE SEQUENCE</scope>
</reference>
<proteinExistence type="predicted"/>
<protein>
    <submittedName>
        <fullName evidence="1">Uncharacterized protein</fullName>
    </submittedName>
</protein>
<comment type="caution">
    <text evidence="1">The sequence shown here is derived from an EMBL/GenBank/DDBJ whole genome shotgun (WGS) entry which is preliminary data.</text>
</comment>
<evidence type="ECO:0000313" key="1">
    <source>
        <dbReference type="EMBL" id="VEL22616.1"/>
    </source>
</evidence>
<dbReference type="Proteomes" id="UP000784294">
    <property type="component" value="Unassembled WGS sequence"/>
</dbReference>
<accession>A0A448WX90</accession>
<name>A0A448WX90_9PLAT</name>